<dbReference type="GO" id="GO:0007094">
    <property type="term" value="P:mitotic spindle assembly checkpoint signaling"/>
    <property type="evidence" value="ECO:0007669"/>
    <property type="project" value="TreeGrafter"/>
</dbReference>
<accession>A0A7S2ZKS5</accession>
<dbReference type="FunFam" id="3.30.200.20:FF:000131">
    <property type="entry name" value="Dual specificity protein kinase TTK"/>
    <property type="match status" value="1"/>
</dbReference>
<evidence type="ECO:0008006" key="11">
    <source>
        <dbReference type="Google" id="ProtNLM"/>
    </source>
</evidence>
<dbReference type="PANTHER" id="PTHR22974">
    <property type="entry name" value="MIXED LINEAGE PROTEIN KINASE"/>
    <property type="match status" value="1"/>
</dbReference>
<dbReference type="SUPFAM" id="SSF48452">
    <property type="entry name" value="TPR-like"/>
    <property type="match status" value="1"/>
</dbReference>
<feature type="compositionally biased region" description="Polar residues" evidence="7">
    <location>
        <begin position="495"/>
        <end position="506"/>
    </location>
</feature>
<feature type="compositionally biased region" description="Basic and acidic residues" evidence="7">
    <location>
        <begin position="40"/>
        <end position="53"/>
    </location>
</feature>
<keyword evidence="1" id="KW-0723">Serine/threonine-protein kinase</keyword>
<evidence type="ECO:0000259" key="9">
    <source>
        <dbReference type="PROSITE" id="PS51489"/>
    </source>
</evidence>
<feature type="binding site" evidence="6">
    <location>
        <position position="551"/>
    </location>
    <ligand>
        <name>ATP</name>
        <dbReference type="ChEBI" id="CHEBI:30616"/>
    </ligand>
</feature>
<dbReference type="Pfam" id="PF08311">
    <property type="entry name" value="Mad3_BUB1_I"/>
    <property type="match status" value="1"/>
</dbReference>
<feature type="compositionally biased region" description="Basic and acidic residues" evidence="7">
    <location>
        <begin position="479"/>
        <end position="492"/>
    </location>
</feature>
<protein>
    <recommendedName>
        <fullName evidence="11">Protein kinase domain-containing protein</fullName>
    </recommendedName>
</protein>
<dbReference type="PROSITE" id="PS51489">
    <property type="entry name" value="BUB1_N"/>
    <property type="match status" value="1"/>
</dbReference>
<dbReference type="SUPFAM" id="SSF56112">
    <property type="entry name" value="Protein kinase-like (PK-like)"/>
    <property type="match status" value="1"/>
</dbReference>
<dbReference type="PANTHER" id="PTHR22974:SF21">
    <property type="entry name" value="DUAL SPECIFICITY PROTEIN KINASE TTK"/>
    <property type="match status" value="1"/>
</dbReference>
<feature type="region of interest" description="Disordered" evidence="7">
    <location>
        <begin position="377"/>
        <end position="506"/>
    </location>
</feature>
<dbReference type="InterPro" id="IPR011009">
    <property type="entry name" value="Kinase-like_dom_sf"/>
</dbReference>
<dbReference type="GO" id="GO:0098813">
    <property type="term" value="P:nuclear chromosome segregation"/>
    <property type="evidence" value="ECO:0007669"/>
    <property type="project" value="UniProtKB-ARBA"/>
</dbReference>
<dbReference type="Gene3D" id="3.30.200.20">
    <property type="entry name" value="Phosphorylase Kinase, domain 1"/>
    <property type="match status" value="1"/>
</dbReference>
<dbReference type="GO" id="GO:0034501">
    <property type="term" value="P:protein localization to kinetochore"/>
    <property type="evidence" value="ECO:0007669"/>
    <property type="project" value="TreeGrafter"/>
</dbReference>
<dbReference type="FunFam" id="1.10.510.10:FF:000224">
    <property type="entry name" value="serine/threonine-protein kinase mph1 isoform X1"/>
    <property type="match status" value="1"/>
</dbReference>
<proteinExistence type="predicted"/>
<dbReference type="PROSITE" id="PS00107">
    <property type="entry name" value="PROTEIN_KINASE_ATP"/>
    <property type="match status" value="1"/>
</dbReference>
<dbReference type="PROSITE" id="PS00108">
    <property type="entry name" value="PROTEIN_KINASE_ST"/>
    <property type="match status" value="1"/>
</dbReference>
<dbReference type="GO" id="GO:0004674">
    <property type="term" value="F:protein serine/threonine kinase activity"/>
    <property type="evidence" value="ECO:0007669"/>
    <property type="project" value="UniProtKB-KW"/>
</dbReference>
<dbReference type="SMART" id="SM00777">
    <property type="entry name" value="Mad3_BUB1_I"/>
    <property type="match status" value="1"/>
</dbReference>
<dbReference type="Pfam" id="PF00069">
    <property type="entry name" value="Pkinase"/>
    <property type="match status" value="1"/>
</dbReference>
<evidence type="ECO:0000256" key="3">
    <source>
        <dbReference type="ARBA" id="ARBA00022741"/>
    </source>
</evidence>
<reference evidence="10" key="1">
    <citation type="submission" date="2021-01" db="EMBL/GenBank/DDBJ databases">
        <authorList>
            <person name="Corre E."/>
            <person name="Pelletier E."/>
            <person name="Niang G."/>
            <person name="Scheremetjew M."/>
            <person name="Finn R."/>
            <person name="Kale V."/>
            <person name="Holt S."/>
            <person name="Cochrane G."/>
            <person name="Meng A."/>
            <person name="Brown T."/>
            <person name="Cohen L."/>
        </authorList>
    </citation>
    <scope>NUCLEOTIDE SEQUENCE</scope>
    <source>
        <strain evidence="10">CCMP 769</strain>
    </source>
</reference>
<dbReference type="PROSITE" id="PS50011">
    <property type="entry name" value="PROTEIN_KINASE_DOM"/>
    <property type="match status" value="1"/>
</dbReference>
<sequence>MQDAAHDVLNGGNKENTSRNLAALRARVRMLRESGSTPAKDPEKDNLTRKDASDVTSSIQPGALEKHGSWARVLDSVERHSYANLDRAAYRKVEKIITNLRSDSDNPERWLFMLNCLKSTSFKSQIPVSNVLQLYEAATRKLNLRENRQKKTYVQLWLSYATEQATISPEDARDTFKYMRAHRIGEDTAELYETWALFEARNGNSDKAKKLFEEAASRRADSASPLTREGSLISNPPRKPTPAGGGKSNASAGTDLAGNTTEDQSGDDTILKKRGRTPMSIRKPLLSTGPARRVRNDDTVDGHHGLDEPVTTGSEGRQEAELKATEKWGTQPIMEITAVSKTEINQEERSTVPPATEVVEATPSISTAVKRLRLTSVEKNQKSESWSSLWTTYDHDNETKSSATESPELSRHTIADPVDSIPEVEMDDVFQESKSLGRPDIYGSSPEREERGNNGYGNGQKQTDTSADNVPIAANASQVEKRGDENRNRDDPEPTTATPSVLNSMTDSVVQVNDKQFLRLEMVGRGGSSKVYKVMGPDRKIYALKKVRIGKKDQSTISSYANEIKLLMRLRGKPHIVQLFDAEVREEAGLIYVVMEFGDIDLARLLSRGRGKPVNSNFLRLYWQQMLEAVHTIHEERIVHGDLKPANFLLVEGALKLIDFGIAKAIQNDDTTNIVRDSQVGTPNYMSPEALLFAPDGSSTEVPSDPSGRKKYKLGRASDIWSLGCILYQMVSGRTPFAHLSMIQKLHSITDPSYEIHFPAIRNAYLLEDLRACLQRDPLKRPSIPQLLRSRFLFPDQRVVAAGDETGSRARGVNAQGEVSRDMLSSILEQLRSMNVNIPAKVLNDPALIDELLSRL</sequence>
<evidence type="ECO:0000256" key="5">
    <source>
        <dbReference type="ARBA" id="ARBA00022840"/>
    </source>
</evidence>
<feature type="domain" description="BUB1 N-terminal" evidence="9">
    <location>
        <begin position="93"/>
        <end position="262"/>
    </location>
</feature>
<evidence type="ECO:0000313" key="10">
    <source>
        <dbReference type="EMBL" id="CAE0043315.1"/>
    </source>
</evidence>
<feature type="domain" description="Protein kinase" evidence="8">
    <location>
        <begin position="517"/>
        <end position="793"/>
    </location>
</feature>
<organism evidence="10">
    <name type="scientific">Rhodosorus marinus</name>
    <dbReference type="NCBI Taxonomy" id="101924"/>
    <lineage>
        <taxon>Eukaryota</taxon>
        <taxon>Rhodophyta</taxon>
        <taxon>Stylonematophyceae</taxon>
        <taxon>Stylonematales</taxon>
        <taxon>Stylonemataceae</taxon>
        <taxon>Rhodosorus</taxon>
    </lineage>
</organism>
<dbReference type="InterPro" id="IPR000719">
    <property type="entry name" value="Prot_kinase_dom"/>
</dbReference>
<gene>
    <name evidence="10" type="ORF">RMAR00112_LOCUS11286</name>
</gene>
<dbReference type="GO" id="GO:0004712">
    <property type="term" value="F:protein serine/threonine/tyrosine kinase activity"/>
    <property type="evidence" value="ECO:0007669"/>
    <property type="project" value="TreeGrafter"/>
</dbReference>
<dbReference type="InterPro" id="IPR027084">
    <property type="entry name" value="Mps1_cat"/>
</dbReference>
<keyword evidence="2" id="KW-0808">Transferase</keyword>
<dbReference type="GO" id="GO:0005634">
    <property type="term" value="C:nucleus"/>
    <property type="evidence" value="ECO:0007669"/>
    <property type="project" value="TreeGrafter"/>
</dbReference>
<dbReference type="AlphaFoldDB" id="A0A7S2ZKS5"/>
<evidence type="ECO:0000256" key="4">
    <source>
        <dbReference type="ARBA" id="ARBA00022777"/>
    </source>
</evidence>
<name>A0A7S2ZKS5_9RHOD</name>
<evidence type="ECO:0000256" key="6">
    <source>
        <dbReference type="PROSITE-ProRule" id="PRU10141"/>
    </source>
</evidence>
<dbReference type="CDD" id="cd14131">
    <property type="entry name" value="PKc_Mps1"/>
    <property type="match status" value="1"/>
</dbReference>
<dbReference type="InterPro" id="IPR013212">
    <property type="entry name" value="Mad3/Bub1_I"/>
</dbReference>
<feature type="region of interest" description="Disordered" evidence="7">
    <location>
        <begin position="216"/>
        <end position="318"/>
    </location>
</feature>
<dbReference type="Gene3D" id="1.10.510.10">
    <property type="entry name" value="Transferase(Phosphotransferase) domain 1"/>
    <property type="match status" value="1"/>
</dbReference>
<keyword evidence="5 6" id="KW-0067">ATP-binding</keyword>
<dbReference type="EMBL" id="HBHW01014534">
    <property type="protein sequence ID" value="CAE0043315.1"/>
    <property type="molecule type" value="Transcribed_RNA"/>
</dbReference>
<evidence type="ECO:0000259" key="8">
    <source>
        <dbReference type="PROSITE" id="PS50011"/>
    </source>
</evidence>
<dbReference type="InterPro" id="IPR011990">
    <property type="entry name" value="TPR-like_helical_dom_sf"/>
</dbReference>
<dbReference type="SMART" id="SM00220">
    <property type="entry name" value="S_TKc"/>
    <property type="match status" value="1"/>
</dbReference>
<keyword evidence="3 6" id="KW-0547">Nucleotide-binding</keyword>
<feature type="compositionally biased region" description="Basic and acidic residues" evidence="7">
    <location>
        <begin position="294"/>
        <end position="307"/>
    </location>
</feature>
<dbReference type="GO" id="GO:0005524">
    <property type="term" value="F:ATP binding"/>
    <property type="evidence" value="ECO:0007669"/>
    <property type="project" value="UniProtKB-UniRule"/>
</dbReference>
<evidence type="ECO:0000256" key="1">
    <source>
        <dbReference type="ARBA" id="ARBA00022527"/>
    </source>
</evidence>
<dbReference type="GO" id="GO:0033316">
    <property type="term" value="P:meiotic spindle assembly checkpoint signaling"/>
    <property type="evidence" value="ECO:0007669"/>
    <property type="project" value="TreeGrafter"/>
</dbReference>
<dbReference type="GO" id="GO:0000776">
    <property type="term" value="C:kinetochore"/>
    <property type="evidence" value="ECO:0007669"/>
    <property type="project" value="TreeGrafter"/>
</dbReference>
<evidence type="ECO:0000256" key="2">
    <source>
        <dbReference type="ARBA" id="ARBA00022679"/>
    </source>
</evidence>
<dbReference type="InterPro" id="IPR017441">
    <property type="entry name" value="Protein_kinase_ATP_BS"/>
</dbReference>
<feature type="region of interest" description="Disordered" evidence="7">
    <location>
        <begin position="32"/>
        <end position="61"/>
    </location>
</feature>
<evidence type="ECO:0000256" key="7">
    <source>
        <dbReference type="SAM" id="MobiDB-lite"/>
    </source>
</evidence>
<feature type="compositionally biased region" description="Polar residues" evidence="7">
    <location>
        <begin position="248"/>
        <end position="263"/>
    </location>
</feature>
<dbReference type="InterPro" id="IPR008271">
    <property type="entry name" value="Ser/Thr_kinase_AS"/>
</dbReference>
<dbReference type="Gene3D" id="1.25.40.10">
    <property type="entry name" value="Tetratricopeptide repeat domain"/>
    <property type="match status" value="1"/>
</dbReference>
<keyword evidence="4" id="KW-0418">Kinase</keyword>